<comment type="caution">
    <text evidence="7">The sequence shown here is derived from an EMBL/GenBank/DDBJ whole genome shotgun (WGS) entry which is preliminary data.</text>
</comment>
<dbReference type="SUPFAM" id="SSF52540">
    <property type="entry name" value="P-loop containing nucleoside triphosphate hydrolases"/>
    <property type="match status" value="1"/>
</dbReference>
<proteinExistence type="inferred from homology"/>
<feature type="compositionally biased region" description="Low complexity" evidence="5">
    <location>
        <begin position="484"/>
        <end position="493"/>
    </location>
</feature>
<keyword evidence="2" id="KW-0813">Transport</keyword>
<dbReference type="PANTHER" id="PTHR43117:SF4">
    <property type="entry name" value="OSMOPROTECTANT IMPORT ATP-BINDING PROTEIN OSMV"/>
    <property type="match status" value="1"/>
</dbReference>
<dbReference type="InterPro" id="IPR027417">
    <property type="entry name" value="P-loop_NTPase"/>
</dbReference>
<accession>A0ABP7DI90</accession>
<dbReference type="Proteomes" id="UP001500051">
    <property type="component" value="Unassembled WGS sequence"/>
</dbReference>
<name>A0ABP7DI90_9ACTN</name>
<reference evidence="8" key="1">
    <citation type="journal article" date="2019" name="Int. J. Syst. Evol. Microbiol.">
        <title>The Global Catalogue of Microorganisms (GCM) 10K type strain sequencing project: providing services to taxonomists for standard genome sequencing and annotation.</title>
        <authorList>
            <consortium name="The Broad Institute Genomics Platform"/>
            <consortium name="The Broad Institute Genome Sequencing Center for Infectious Disease"/>
            <person name="Wu L."/>
            <person name="Ma J."/>
        </authorList>
    </citation>
    <scope>NUCLEOTIDE SEQUENCE [LARGE SCALE GENOMIC DNA]</scope>
    <source>
        <strain evidence="8">JCM 16548</strain>
    </source>
</reference>
<evidence type="ECO:0000256" key="5">
    <source>
        <dbReference type="SAM" id="MobiDB-lite"/>
    </source>
</evidence>
<dbReference type="PANTHER" id="PTHR43117">
    <property type="entry name" value="OSMOPROTECTANT IMPORT ATP-BINDING PROTEIN OSMV"/>
    <property type="match status" value="1"/>
</dbReference>
<feature type="compositionally biased region" description="Low complexity" evidence="5">
    <location>
        <begin position="576"/>
        <end position="588"/>
    </location>
</feature>
<dbReference type="RefSeq" id="WP_344812307.1">
    <property type="nucleotide sequence ID" value="NZ_BAAAYX010000005.1"/>
</dbReference>
<evidence type="ECO:0000313" key="8">
    <source>
        <dbReference type="Proteomes" id="UP001500051"/>
    </source>
</evidence>
<evidence type="ECO:0000256" key="2">
    <source>
        <dbReference type="ARBA" id="ARBA00022448"/>
    </source>
</evidence>
<feature type="domain" description="ABC transporter" evidence="6">
    <location>
        <begin position="2"/>
        <end position="237"/>
    </location>
</feature>
<evidence type="ECO:0000256" key="4">
    <source>
        <dbReference type="ARBA" id="ARBA00022840"/>
    </source>
</evidence>
<keyword evidence="8" id="KW-1185">Reference proteome</keyword>
<feature type="compositionally biased region" description="Low complexity" evidence="5">
    <location>
        <begin position="675"/>
        <end position="685"/>
    </location>
</feature>
<evidence type="ECO:0000259" key="6">
    <source>
        <dbReference type="PROSITE" id="PS50893"/>
    </source>
</evidence>
<feature type="compositionally biased region" description="Low complexity" evidence="5">
    <location>
        <begin position="500"/>
        <end position="511"/>
    </location>
</feature>
<feature type="region of interest" description="Disordered" evidence="5">
    <location>
        <begin position="363"/>
        <end position="423"/>
    </location>
</feature>
<dbReference type="SMART" id="SM00382">
    <property type="entry name" value="AAA"/>
    <property type="match status" value="1"/>
</dbReference>
<gene>
    <name evidence="7" type="ORF">GCM10022204_21100</name>
</gene>
<evidence type="ECO:0000313" key="7">
    <source>
        <dbReference type="EMBL" id="GAA3703632.1"/>
    </source>
</evidence>
<dbReference type="Pfam" id="PF00005">
    <property type="entry name" value="ABC_tran"/>
    <property type="match status" value="1"/>
</dbReference>
<dbReference type="EMBL" id="BAAAYX010000005">
    <property type="protein sequence ID" value="GAA3703632.1"/>
    <property type="molecule type" value="Genomic_DNA"/>
</dbReference>
<feature type="compositionally biased region" description="Pro residues" evidence="5">
    <location>
        <begin position="626"/>
        <end position="641"/>
    </location>
</feature>
<keyword evidence="4" id="KW-0067">ATP-binding</keyword>
<protein>
    <recommendedName>
        <fullName evidence="6">ABC transporter domain-containing protein</fullName>
    </recommendedName>
</protein>
<feature type="region of interest" description="Disordered" evidence="5">
    <location>
        <begin position="445"/>
        <end position="698"/>
    </location>
</feature>
<organism evidence="7 8">
    <name type="scientific">Microlunatus aurantiacus</name>
    <dbReference type="NCBI Taxonomy" id="446786"/>
    <lineage>
        <taxon>Bacteria</taxon>
        <taxon>Bacillati</taxon>
        <taxon>Actinomycetota</taxon>
        <taxon>Actinomycetes</taxon>
        <taxon>Propionibacteriales</taxon>
        <taxon>Propionibacteriaceae</taxon>
        <taxon>Microlunatus</taxon>
    </lineage>
</organism>
<feature type="compositionally biased region" description="Basic and acidic residues" evidence="5">
    <location>
        <begin position="686"/>
        <end position="698"/>
    </location>
</feature>
<dbReference type="InterPro" id="IPR017871">
    <property type="entry name" value="ABC_transporter-like_CS"/>
</dbReference>
<sequence>MIQFESVSKTFRDGTTAVDDLSLTVPSGQITVIVGPSGCGKTTTLRMVNRMLEPSKGKVTWDGKPIKSRRKTALRRQMGYVIQSGGLFPHRTVLENIATVPDLQRWDRQKSRKRAIELLGSVGLDRKLGDRYPAQLSGGQQQRVGVARALAADPLVLLMDEPFSAVDPVVRGELHEFFLALQRDLSKTIIMITHDIDEAIKLGDQVAILRVGGRLAQVGTPQQLLDEPADAFVEGFVGRDRGYRSLSFQPASGLTLGGVQVVREAGYSGGDEPVLVVDGDARPVGWSDPSRPGTMLALGATFDAETDSLRTALDAALTSPVGLAVAVSGGSHRYAGVVDADMILRQVTQTRARIAESIAVRAHDEQPLPVGPATAGPSAEGGSETPRGPGAGDETAAGDRAAAGEDLDATSIRDDSDATSVRGVPPVAAVGTVGAVSVAGVVAAQSADEDPDATRISGPLPADDVHAREDEESAAWSRPDDAAADQPWSAADATSDKRWSAAADDALSSDRSGQDRRQLADDTSDPTSAGPEPYGSEVPPAGDESIGTAYDRQLAEDDESWSGAAGAPDDTPGTHPAQPVVEPPVAESARADDSTPPPWPPRTEPGQEPAPDDPSQGDGSGYASQTPPPDPYDTPLSPTPDPSGVSGPFGGDVSQDDHDLETPAPAPESRPAEDPAPADGPAPVDRQADDDHERGWPR</sequence>
<dbReference type="Gene3D" id="3.40.50.300">
    <property type="entry name" value="P-loop containing nucleotide triphosphate hydrolases"/>
    <property type="match status" value="1"/>
</dbReference>
<evidence type="ECO:0000256" key="3">
    <source>
        <dbReference type="ARBA" id="ARBA00022741"/>
    </source>
</evidence>
<evidence type="ECO:0000256" key="1">
    <source>
        <dbReference type="ARBA" id="ARBA00005417"/>
    </source>
</evidence>
<dbReference type="PROSITE" id="PS00211">
    <property type="entry name" value="ABC_TRANSPORTER_1"/>
    <property type="match status" value="1"/>
</dbReference>
<dbReference type="PROSITE" id="PS50893">
    <property type="entry name" value="ABC_TRANSPORTER_2"/>
    <property type="match status" value="1"/>
</dbReference>
<dbReference type="InterPro" id="IPR003593">
    <property type="entry name" value="AAA+_ATPase"/>
</dbReference>
<comment type="similarity">
    <text evidence="1">Belongs to the ABC transporter superfamily.</text>
</comment>
<keyword evidence="3" id="KW-0547">Nucleotide-binding</keyword>
<dbReference type="InterPro" id="IPR003439">
    <property type="entry name" value="ABC_transporter-like_ATP-bd"/>
</dbReference>